<dbReference type="CDD" id="cd18161">
    <property type="entry name" value="REC_hyHK_blue-like"/>
    <property type="match status" value="1"/>
</dbReference>
<dbReference type="InterPro" id="IPR036097">
    <property type="entry name" value="HisK_dim/P_sf"/>
</dbReference>
<protein>
    <recommendedName>
        <fullName evidence="3">histidine kinase</fullName>
        <ecNumber evidence="3">2.7.13.3</ecNumber>
    </recommendedName>
</protein>
<dbReference type="InterPro" id="IPR011006">
    <property type="entry name" value="CheY-like_superfamily"/>
</dbReference>
<dbReference type="GO" id="GO:0005886">
    <property type="term" value="C:plasma membrane"/>
    <property type="evidence" value="ECO:0007669"/>
    <property type="project" value="UniProtKB-SubCell"/>
</dbReference>
<evidence type="ECO:0000259" key="17">
    <source>
        <dbReference type="PROSITE" id="PS50112"/>
    </source>
</evidence>
<evidence type="ECO:0000256" key="10">
    <source>
        <dbReference type="ARBA" id="ARBA00023012"/>
    </source>
</evidence>
<feature type="domain" description="PAC" evidence="18">
    <location>
        <begin position="848"/>
        <end position="900"/>
    </location>
</feature>
<keyword evidence="7" id="KW-0547">Nucleotide-binding</keyword>
<dbReference type="SUPFAM" id="SSF55874">
    <property type="entry name" value="ATPase domain of HSP90 chaperone/DNA topoisomerase II/histidine kinase"/>
    <property type="match status" value="2"/>
</dbReference>
<dbReference type="SUPFAM" id="SSF55785">
    <property type="entry name" value="PYP-like sensor domain (PAS domain)"/>
    <property type="match status" value="2"/>
</dbReference>
<evidence type="ECO:0000256" key="5">
    <source>
        <dbReference type="ARBA" id="ARBA00022553"/>
    </source>
</evidence>
<dbReference type="FunFam" id="3.30.565.10:FF:000023">
    <property type="entry name" value="PAS domain-containing sensor histidine kinase"/>
    <property type="match status" value="1"/>
</dbReference>
<dbReference type="SUPFAM" id="SSF47384">
    <property type="entry name" value="Homodimeric domain of signal transducing histidine kinase"/>
    <property type="match status" value="2"/>
</dbReference>
<dbReference type="PROSITE" id="PS50113">
    <property type="entry name" value="PAC"/>
    <property type="match status" value="1"/>
</dbReference>
<feature type="domain" description="Histidine kinase" evidence="15">
    <location>
        <begin position="938"/>
        <end position="1161"/>
    </location>
</feature>
<dbReference type="GO" id="GO:0005524">
    <property type="term" value="F:ATP binding"/>
    <property type="evidence" value="ECO:0007669"/>
    <property type="project" value="UniProtKB-KW"/>
</dbReference>
<evidence type="ECO:0000313" key="20">
    <source>
        <dbReference type="Proteomes" id="UP000253529"/>
    </source>
</evidence>
<dbReference type="Gene3D" id="1.10.287.130">
    <property type="match status" value="2"/>
</dbReference>
<feature type="coiled-coil region" evidence="13">
    <location>
        <begin position="330"/>
        <end position="357"/>
    </location>
</feature>
<dbReference type="SMART" id="SM00387">
    <property type="entry name" value="HATPase_c"/>
    <property type="match status" value="2"/>
</dbReference>
<dbReference type="CDD" id="cd17574">
    <property type="entry name" value="REC_OmpR"/>
    <property type="match status" value="1"/>
</dbReference>
<dbReference type="SMART" id="SM00388">
    <property type="entry name" value="HisKA"/>
    <property type="match status" value="2"/>
</dbReference>
<dbReference type="InterPro" id="IPR001610">
    <property type="entry name" value="PAC"/>
</dbReference>
<feature type="modified residue" description="4-aspartylphosphate" evidence="12">
    <location>
        <position position="692"/>
    </location>
</feature>
<keyword evidence="4" id="KW-1003">Cell membrane</keyword>
<feature type="domain" description="Response regulatory" evidence="16">
    <location>
        <begin position="1328"/>
        <end position="1440"/>
    </location>
</feature>
<dbReference type="OrthoDB" id="9796100at2"/>
<keyword evidence="11" id="KW-0472">Membrane</keyword>
<dbReference type="RefSeq" id="WP_113891594.1">
    <property type="nucleotide sequence ID" value="NZ_QNRK01000031.1"/>
</dbReference>
<name>A0A366EVN5_9HYPH</name>
<gene>
    <name evidence="19" type="ORF">DFR50_13114</name>
</gene>
<dbReference type="Pfam" id="PF00512">
    <property type="entry name" value="HisKA"/>
    <property type="match status" value="1"/>
</dbReference>
<evidence type="ECO:0000256" key="8">
    <source>
        <dbReference type="ARBA" id="ARBA00022777"/>
    </source>
</evidence>
<feature type="domain" description="PAS" evidence="17">
    <location>
        <begin position="775"/>
        <end position="845"/>
    </location>
</feature>
<feature type="domain" description="Response regulatory" evidence="16">
    <location>
        <begin position="644"/>
        <end position="759"/>
    </location>
</feature>
<feature type="modified residue" description="4-aspartylphosphate" evidence="12">
    <location>
        <position position="1231"/>
    </location>
</feature>
<feature type="modified residue" description="4-aspartylphosphate" evidence="12">
    <location>
        <position position="1377"/>
    </location>
</feature>
<evidence type="ECO:0000256" key="12">
    <source>
        <dbReference type="PROSITE-ProRule" id="PRU00169"/>
    </source>
</evidence>
<evidence type="ECO:0000256" key="3">
    <source>
        <dbReference type="ARBA" id="ARBA00012438"/>
    </source>
</evidence>
<dbReference type="SMART" id="SM00086">
    <property type="entry name" value="PAC"/>
    <property type="match status" value="1"/>
</dbReference>
<keyword evidence="20" id="KW-1185">Reference proteome</keyword>
<dbReference type="FunFam" id="3.30.450.20:FF:000099">
    <property type="entry name" value="Sensory box sensor histidine kinase"/>
    <property type="match status" value="1"/>
</dbReference>
<evidence type="ECO:0000313" key="19">
    <source>
        <dbReference type="EMBL" id="RBP06394.1"/>
    </source>
</evidence>
<dbReference type="InterPro" id="IPR000700">
    <property type="entry name" value="PAS-assoc_C"/>
</dbReference>
<dbReference type="InterPro" id="IPR003661">
    <property type="entry name" value="HisK_dim/P_dom"/>
</dbReference>
<evidence type="ECO:0000259" key="15">
    <source>
        <dbReference type="PROSITE" id="PS50109"/>
    </source>
</evidence>
<dbReference type="PROSITE" id="PS50109">
    <property type="entry name" value="HIS_KIN"/>
    <property type="match status" value="2"/>
</dbReference>
<dbReference type="InterPro" id="IPR036890">
    <property type="entry name" value="HATPase_C_sf"/>
</dbReference>
<dbReference type="SMART" id="SM00448">
    <property type="entry name" value="REC"/>
    <property type="match status" value="3"/>
</dbReference>
<dbReference type="InterPro" id="IPR003594">
    <property type="entry name" value="HATPase_dom"/>
</dbReference>
<proteinExistence type="predicted"/>
<dbReference type="GO" id="GO:0000155">
    <property type="term" value="F:phosphorelay sensor kinase activity"/>
    <property type="evidence" value="ECO:0007669"/>
    <property type="project" value="InterPro"/>
</dbReference>
<evidence type="ECO:0000259" key="16">
    <source>
        <dbReference type="PROSITE" id="PS50110"/>
    </source>
</evidence>
<evidence type="ECO:0000256" key="9">
    <source>
        <dbReference type="ARBA" id="ARBA00022840"/>
    </source>
</evidence>
<dbReference type="PANTHER" id="PTHR43547">
    <property type="entry name" value="TWO-COMPONENT HISTIDINE KINASE"/>
    <property type="match status" value="1"/>
</dbReference>
<dbReference type="SUPFAM" id="SSF55781">
    <property type="entry name" value="GAF domain-like"/>
    <property type="match status" value="1"/>
</dbReference>
<dbReference type="Pfam" id="PF00072">
    <property type="entry name" value="Response_reg"/>
    <property type="match status" value="3"/>
</dbReference>
<dbReference type="CDD" id="cd16922">
    <property type="entry name" value="HATPase_EvgS-ArcB-TorS-like"/>
    <property type="match status" value="1"/>
</dbReference>
<evidence type="ECO:0000256" key="11">
    <source>
        <dbReference type="ARBA" id="ARBA00023136"/>
    </source>
</evidence>
<dbReference type="InterPro" id="IPR029016">
    <property type="entry name" value="GAF-like_dom_sf"/>
</dbReference>
<dbReference type="PANTHER" id="PTHR43547:SF2">
    <property type="entry name" value="HYBRID SIGNAL TRANSDUCTION HISTIDINE KINASE C"/>
    <property type="match status" value="1"/>
</dbReference>
<evidence type="ECO:0000259" key="18">
    <source>
        <dbReference type="PROSITE" id="PS50113"/>
    </source>
</evidence>
<dbReference type="SMART" id="SM00091">
    <property type="entry name" value="PAS"/>
    <property type="match status" value="1"/>
</dbReference>
<dbReference type="Pfam" id="PF08447">
    <property type="entry name" value="PAS_3"/>
    <property type="match status" value="1"/>
</dbReference>
<dbReference type="CDD" id="cd00130">
    <property type="entry name" value="PAS"/>
    <property type="match status" value="1"/>
</dbReference>
<evidence type="ECO:0000256" key="13">
    <source>
        <dbReference type="SAM" id="Coils"/>
    </source>
</evidence>
<dbReference type="CDD" id="cd16919">
    <property type="entry name" value="HATPase_CckA-like"/>
    <property type="match status" value="1"/>
</dbReference>
<evidence type="ECO:0000256" key="14">
    <source>
        <dbReference type="SAM" id="MobiDB-lite"/>
    </source>
</evidence>
<dbReference type="PRINTS" id="PR00344">
    <property type="entry name" value="BCTRLSENSOR"/>
</dbReference>
<feature type="domain" description="Response regulatory" evidence="16">
    <location>
        <begin position="1181"/>
        <end position="1297"/>
    </location>
</feature>
<dbReference type="InterPro" id="IPR004358">
    <property type="entry name" value="Sig_transdc_His_kin-like_C"/>
</dbReference>
<dbReference type="InterPro" id="IPR005467">
    <property type="entry name" value="His_kinase_dom"/>
</dbReference>
<dbReference type="NCBIfam" id="TIGR00229">
    <property type="entry name" value="sensory_box"/>
    <property type="match status" value="1"/>
</dbReference>
<keyword evidence="10" id="KW-0902">Two-component regulatory system</keyword>
<comment type="caution">
    <text evidence="19">The sequence shown here is derived from an EMBL/GenBank/DDBJ whole genome shotgun (WGS) entry which is preliminary data.</text>
</comment>
<dbReference type="InterPro" id="IPR035965">
    <property type="entry name" value="PAS-like_dom_sf"/>
</dbReference>
<comment type="subcellular location">
    <subcellularLocation>
        <location evidence="2">Cell membrane</location>
    </subcellularLocation>
</comment>
<feature type="domain" description="Histidine kinase" evidence="15">
    <location>
        <begin position="363"/>
        <end position="583"/>
    </location>
</feature>
<sequence length="1450" mass="156840">MRASAKVDDADSGETGRGFLSGGGELGALLRGYPWETTPLGAPDSWPQSLMMAIRIMLTSRQPIWIGWGEALTTFYNDAYKSIIGGKHPWALGRPTREVWSEIWDQIGPMLDTALGGDQGTYVESQLLIMERNGYPEETYYTYSYSPIPTDDGAVGGIFCANTDDTQRVIGERQLASLRDLAAEGGHARNWREACALSAGALARNPRDLPFSMIYVAERDACAAELAGCSGIAPGHPLAPASLALAQGSPWPIADVLRTQTVVVVPTVEAVAGEAVPAGPWPQPPARAALLPIPPSGDGGRAGVLVVGLNPFRLFDDSYRGFLGLAAGQIASAIANAQAYEEEKRRAEALAELDRAKTAFFSNISHEFRTPLTLMLGPIEDMLQETSARLAAVDRARLETAHRNSLRLLKLVNALLEFSRIEAGRIDMSFEPVDLSRLTSELASNFESATVRAGLSLDIVCEDLPAPVYVDRDMWEKIVLNLLSNAFKFTFEGVISVQLRISDDRRAAELVVRDTGVGIPAAELPRLFERFHRIEGQRSRSFEGSGIGLALVQELVRLHGGSIRAESDEGRGAAFTISIPFGTGHLAEDRIGRGRTRASTSLRADAFVEEAMRWLPDGAIGDSPDDRGDEPLDLSFAGRTAGARILIADDNADMRRYLRRLLESRFEVETVANGRAALEAIRARKPDLVLTDVMMPELDGFGLLGEIRGDGALADLPVIVLSARAGEEARVEGLQARADDYLTKPFSARELIARVNANLELSLLRREATRGLRESEARFRNMAEHAPVMMWMSDPAGSLTYLNQLWSEFTGQTLDGALGSGAWDALHPDDRAATRDAFRHGNAAQQPFRAEFRLLRHDGVYRWALGAAAPRFGDDGRFLGYIGSIIDIADRKEAERVLREANDLLEQRVAAAVDERRQAEAQLLQAQKMEAVGKLTGGVAHDFNNVLQIIGGNLQLLGRDVVGNERAEKRLHTAISAISRGSKLASQLLAFGRRQPLAPKVVNLGRLIRSFDDMLRRALGDGVEVETLVAGGLWNAFVDTVQFENALLNLAINARDAMGGHGKLTIEAGNAWLDDDYAARHDEVTPGQYVMLAVTDTGAGIAPDVMGRVFEPFFTTKPEGQGTGLGLSMVYGFVKQSGGHIKIYSEVGQGTTVRVYLPRARGQEDVETDVDMGQATGGAETVLVVEDDEEVRMTVVDMLSDMGYRVLKAKDAGSALAIVESGVPIDLLFTDVVMPGALRSPELARRAQARLPDLAVLFTSGYTENAIVHGGRLDDGIELLSKPYSRDALARKIRHVLRNQQQRNAARAAPRADSPPSARPAASPRPLRVLLVEDDALIRFATAEMLTDLGHAVEEAGDAEEALATLDRDGFDVMVTDLVLPGMSGEDLAAQAATRRPGLKIVFATGYDLAAHGGRDGARAVVLQKPYDEKSMAAALQAAMAPDGSLRSGA</sequence>
<dbReference type="Gene3D" id="3.40.50.2300">
    <property type="match status" value="3"/>
</dbReference>
<dbReference type="SUPFAM" id="SSF52172">
    <property type="entry name" value="CheY-like"/>
    <property type="match status" value="3"/>
</dbReference>
<dbReference type="InterPro" id="IPR001789">
    <property type="entry name" value="Sig_transdc_resp-reg_receiver"/>
</dbReference>
<keyword evidence="8" id="KW-0418">Kinase</keyword>
<evidence type="ECO:0000256" key="2">
    <source>
        <dbReference type="ARBA" id="ARBA00004236"/>
    </source>
</evidence>
<dbReference type="InterPro" id="IPR013655">
    <property type="entry name" value="PAS_fold_3"/>
</dbReference>
<dbReference type="Gene3D" id="3.30.565.10">
    <property type="entry name" value="Histidine kinase-like ATPase, C-terminal domain"/>
    <property type="match status" value="2"/>
</dbReference>
<dbReference type="FunFam" id="1.10.287.130:FF:000045">
    <property type="entry name" value="Two-component system sensor histidine kinase/response regulator"/>
    <property type="match status" value="1"/>
</dbReference>
<dbReference type="PROSITE" id="PS50110">
    <property type="entry name" value="RESPONSE_REGULATORY"/>
    <property type="match status" value="3"/>
</dbReference>
<keyword evidence="5 12" id="KW-0597">Phosphoprotein</keyword>
<keyword evidence="6" id="KW-0808">Transferase</keyword>
<dbReference type="PROSITE" id="PS50112">
    <property type="entry name" value="PAS"/>
    <property type="match status" value="1"/>
</dbReference>
<dbReference type="CDD" id="cd00082">
    <property type="entry name" value="HisKA"/>
    <property type="match status" value="2"/>
</dbReference>
<dbReference type="EMBL" id="QNRK01000031">
    <property type="protein sequence ID" value="RBP06394.1"/>
    <property type="molecule type" value="Genomic_DNA"/>
</dbReference>
<evidence type="ECO:0000256" key="6">
    <source>
        <dbReference type="ARBA" id="ARBA00022679"/>
    </source>
</evidence>
<dbReference type="Proteomes" id="UP000253529">
    <property type="component" value="Unassembled WGS sequence"/>
</dbReference>
<keyword evidence="13" id="KW-0175">Coiled coil</keyword>
<dbReference type="Gene3D" id="3.30.450.20">
    <property type="entry name" value="PAS domain"/>
    <property type="match status" value="2"/>
</dbReference>
<dbReference type="Pfam" id="PF02518">
    <property type="entry name" value="HATPase_c"/>
    <property type="match status" value="2"/>
</dbReference>
<evidence type="ECO:0000256" key="7">
    <source>
        <dbReference type="ARBA" id="ARBA00022741"/>
    </source>
</evidence>
<evidence type="ECO:0000256" key="4">
    <source>
        <dbReference type="ARBA" id="ARBA00022475"/>
    </source>
</evidence>
<dbReference type="EC" id="2.7.13.3" evidence="3"/>
<feature type="region of interest" description="Disordered" evidence="14">
    <location>
        <begin position="1300"/>
        <end position="1325"/>
    </location>
</feature>
<reference evidence="19 20" key="1">
    <citation type="submission" date="2018-06" db="EMBL/GenBank/DDBJ databases">
        <title>Genomic Encyclopedia of Type Strains, Phase IV (KMG-IV): sequencing the most valuable type-strain genomes for metagenomic binning, comparative biology and taxonomic classification.</title>
        <authorList>
            <person name="Goeker M."/>
        </authorList>
    </citation>
    <scope>NUCLEOTIDE SEQUENCE [LARGE SCALE GENOMIC DNA]</scope>
    <source>
        <strain evidence="19 20">DSM 24875</strain>
    </source>
</reference>
<dbReference type="InterPro" id="IPR000014">
    <property type="entry name" value="PAS"/>
</dbReference>
<comment type="catalytic activity">
    <reaction evidence="1">
        <text>ATP + protein L-histidine = ADP + protein N-phospho-L-histidine.</text>
        <dbReference type="EC" id="2.7.13.3"/>
    </reaction>
</comment>
<evidence type="ECO:0000256" key="1">
    <source>
        <dbReference type="ARBA" id="ARBA00000085"/>
    </source>
</evidence>
<keyword evidence="9" id="KW-0067">ATP-binding</keyword>
<dbReference type="Gene3D" id="3.30.450.40">
    <property type="match status" value="1"/>
</dbReference>
<feature type="coiled-coil region" evidence="13">
    <location>
        <begin position="902"/>
        <end position="929"/>
    </location>
</feature>
<organism evidence="19 20">
    <name type="scientific">Roseiarcus fermentans</name>
    <dbReference type="NCBI Taxonomy" id="1473586"/>
    <lineage>
        <taxon>Bacteria</taxon>
        <taxon>Pseudomonadati</taxon>
        <taxon>Pseudomonadota</taxon>
        <taxon>Alphaproteobacteria</taxon>
        <taxon>Hyphomicrobiales</taxon>
        <taxon>Roseiarcaceae</taxon>
        <taxon>Roseiarcus</taxon>
    </lineage>
</organism>
<accession>A0A366EVN5</accession>